<dbReference type="EMBL" id="SMAB01000006">
    <property type="protein sequence ID" value="TCS83210.1"/>
    <property type="molecule type" value="Genomic_DNA"/>
</dbReference>
<protein>
    <submittedName>
        <fullName evidence="1">Uncharacterized protein</fullName>
    </submittedName>
</protein>
<evidence type="ECO:0000313" key="1">
    <source>
        <dbReference type="EMBL" id="TCS83210.1"/>
    </source>
</evidence>
<proteinExistence type="predicted"/>
<accession>A0A4R3KKG6</accession>
<dbReference type="RefSeq" id="WP_132768215.1">
    <property type="nucleotide sequence ID" value="NZ_SMAB01000006.1"/>
</dbReference>
<dbReference type="Proteomes" id="UP000295788">
    <property type="component" value="Unassembled WGS sequence"/>
</dbReference>
<sequence length="178" mass="21410">MQISPKRLAKSILNEKKYLFTYHKNHDLLYSFVMPVILEVEHLLNMLPPLKIAKNDFKYCEEAFRSVTRRIAGYSYSIARQTIKVGFPSGDFHNLYMEDERHEIALFIFQEQESIFRETINDTLLEVTRHSDQNFYQYFRSHLLHYFLNIMMQMFKEVFLFAMVLEPQEKRPEPILAD</sequence>
<evidence type="ECO:0000313" key="2">
    <source>
        <dbReference type="Proteomes" id="UP000295788"/>
    </source>
</evidence>
<gene>
    <name evidence="1" type="ORF">EDD72_106139</name>
</gene>
<organism evidence="1 2">
    <name type="scientific">Tepidibacillus fermentans</name>
    <dbReference type="NCBI Taxonomy" id="1281767"/>
    <lineage>
        <taxon>Bacteria</taxon>
        <taxon>Bacillati</taxon>
        <taxon>Bacillota</taxon>
        <taxon>Bacilli</taxon>
        <taxon>Bacillales</taxon>
        <taxon>Bacillaceae</taxon>
        <taxon>Tepidibacillus</taxon>
    </lineage>
</organism>
<name>A0A4R3KKG6_9BACI</name>
<reference evidence="1 2" key="1">
    <citation type="submission" date="2019-03" db="EMBL/GenBank/DDBJ databases">
        <title>Genomic Encyclopedia of Type Strains, Phase IV (KMG-IV): sequencing the most valuable type-strain genomes for metagenomic binning, comparative biology and taxonomic classification.</title>
        <authorList>
            <person name="Goeker M."/>
        </authorList>
    </citation>
    <scope>NUCLEOTIDE SEQUENCE [LARGE SCALE GENOMIC DNA]</scope>
    <source>
        <strain evidence="1 2">DSM 23802</strain>
    </source>
</reference>
<keyword evidence="2" id="KW-1185">Reference proteome</keyword>
<comment type="caution">
    <text evidence="1">The sequence shown here is derived from an EMBL/GenBank/DDBJ whole genome shotgun (WGS) entry which is preliminary data.</text>
</comment>
<dbReference type="AlphaFoldDB" id="A0A4R3KKG6"/>
<dbReference type="OrthoDB" id="9845662at2"/>